<keyword evidence="3" id="KW-0804">Transcription</keyword>
<dbReference type="Proteomes" id="UP001417504">
    <property type="component" value="Unassembled WGS sequence"/>
</dbReference>
<dbReference type="InterPro" id="IPR003441">
    <property type="entry name" value="NAC-dom"/>
</dbReference>
<proteinExistence type="predicted"/>
<feature type="region of interest" description="Disordered" evidence="5">
    <location>
        <begin position="114"/>
        <end position="138"/>
    </location>
</feature>
<protein>
    <recommendedName>
        <fullName evidence="6">NAC domain-containing protein</fullName>
    </recommendedName>
</protein>
<dbReference type="PROSITE" id="PS51005">
    <property type="entry name" value="NAC"/>
    <property type="match status" value="1"/>
</dbReference>
<evidence type="ECO:0000256" key="2">
    <source>
        <dbReference type="ARBA" id="ARBA00023125"/>
    </source>
</evidence>
<dbReference type="EMBL" id="JBBNAE010000003">
    <property type="protein sequence ID" value="KAK9137881.1"/>
    <property type="molecule type" value="Genomic_DNA"/>
</dbReference>
<dbReference type="SUPFAM" id="SSF101941">
    <property type="entry name" value="NAC domain"/>
    <property type="match status" value="1"/>
</dbReference>
<keyword evidence="4" id="KW-0539">Nucleus</keyword>
<evidence type="ECO:0000256" key="5">
    <source>
        <dbReference type="SAM" id="MobiDB-lite"/>
    </source>
</evidence>
<keyword evidence="8" id="KW-1185">Reference proteome</keyword>
<reference evidence="7 8" key="1">
    <citation type="submission" date="2024-01" db="EMBL/GenBank/DDBJ databases">
        <title>Genome assemblies of Stephania.</title>
        <authorList>
            <person name="Yang L."/>
        </authorList>
    </citation>
    <scope>NUCLEOTIDE SEQUENCE [LARGE SCALE GENOMIC DNA]</scope>
    <source>
        <strain evidence="7">QJT</strain>
        <tissue evidence="7">Leaf</tissue>
    </source>
</reference>
<evidence type="ECO:0000313" key="8">
    <source>
        <dbReference type="Proteomes" id="UP001417504"/>
    </source>
</evidence>
<feature type="domain" description="NAC" evidence="6">
    <location>
        <begin position="5"/>
        <end position="145"/>
    </location>
</feature>
<evidence type="ECO:0000256" key="4">
    <source>
        <dbReference type="ARBA" id="ARBA00023242"/>
    </source>
</evidence>
<evidence type="ECO:0000313" key="7">
    <source>
        <dbReference type="EMBL" id="KAK9137881.1"/>
    </source>
</evidence>
<organism evidence="7 8">
    <name type="scientific">Stephania japonica</name>
    <dbReference type="NCBI Taxonomy" id="461633"/>
    <lineage>
        <taxon>Eukaryota</taxon>
        <taxon>Viridiplantae</taxon>
        <taxon>Streptophyta</taxon>
        <taxon>Embryophyta</taxon>
        <taxon>Tracheophyta</taxon>
        <taxon>Spermatophyta</taxon>
        <taxon>Magnoliopsida</taxon>
        <taxon>Ranunculales</taxon>
        <taxon>Menispermaceae</taxon>
        <taxon>Menispermoideae</taxon>
        <taxon>Cissampelideae</taxon>
        <taxon>Stephania</taxon>
    </lineage>
</organism>
<name>A0AAP0JQA9_9MAGN</name>
<dbReference type="PANTHER" id="PTHR31744">
    <property type="entry name" value="PROTEIN CUP-SHAPED COTYLEDON 2-RELATED"/>
    <property type="match status" value="1"/>
</dbReference>
<dbReference type="GO" id="GO:0006355">
    <property type="term" value="P:regulation of DNA-templated transcription"/>
    <property type="evidence" value="ECO:0007669"/>
    <property type="project" value="InterPro"/>
</dbReference>
<keyword evidence="2" id="KW-0238">DNA-binding</keyword>
<dbReference type="Gene3D" id="2.170.150.80">
    <property type="entry name" value="NAC domain"/>
    <property type="match status" value="1"/>
</dbReference>
<keyword evidence="1" id="KW-0805">Transcription regulation</keyword>
<sequence>MENIPGFGFMFHPIDEELITHYLSKKVSDGNFNARAIGEVDLNKCEPWDLPYLLGPSNYCTHYGAYERKAKVRYKALINKLLTEGERPIYVTEEAWRRYVENWESDDFKARSKIASSNRRTEKGGPGTSMSKHTGGSIPFLIHEE</sequence>
<dbReference type="GO" id="GO:0003677">
    <property type="term" value="F:DNA binding"/>
    <property type="evidence" value="ECO:0007669"/>
    <property type="project" value="UniProtKB-KW"/>
</dbReference>
<dbReference type="InterPro" id="IPR036093">
    <property type="entry name" value="NAC_dom_sf"/>
</dbReference>
<gene>
    <name evidence="7" type="ORF">Sjap_008475</name>
</gene>
<comment type="caution">
    <text evidence="7">The sequence shown here is derived from an EMBL/GenBank/DDBJ whole genome shotgun (WGS) entry which is preliminary data.</text>
</comment>
<evidence type="ECO:0000256" key="1">
    <source>
        <dbReference type="ARBA" id="ARBA00023015"/>
    </source>
</evidence>
<evidence type="ECO:0000256" key="3">
    <source>
        <dbReference type="ARBA" id="ARBA00023163"/>
    </source>
</evidence>
<accession>A0AAP0JQA9</accession>
<dbReference type="PANTHER" id="PTHR31744:SF219">
    <property type="entry name" value="NAC DOMAIN-CONTAINING PROTEIN 4"/>
    <property type="match status" value="1"/>
</dbReference>
<dbReference type="Pfam" id="PF02365">
    <property type="entry name" value="NAM"/>
    <property type="match status" value="1"/>
</dbReference>
<dbReference type="AlphaFoldDB" id="A0AAP0JQA9"/>
<evidence type="ECO:0000259" key="6">
    <source>
        <dbReference type="PROSITE" id="PS51005"/>
    </source>
</evidence>